<proteinExistence type="predicted"/>
<dbReference type="SMART" id="SM00393">
    <property type="entry name" value="R3H"/>
    <property type="match status" value="1"/>
</dbReference>
<dbReference type="InterPro" id="IPR001374">
    <property type="entry name" value="R3H_dom"/>
</dbReference>
<evidence type="ECO:0000256" key="2">
    <source>
        <dbReference type="SAM" id="MobiDB-lite"/>
    </source>
</evidence>
<comment type="caution">
    <text evidence="4">The sequence shown here is derived from an EMBL/GenBank/DDBJ whole genome shotgun (WGS) entry which is preliminary data.</text>
</comment>
<dbReference type="InterPro" id="IPR036867">
    <property type="entry name" value="R3H_dom_sf"/>
</dbReference>
<dbReference type="CDD" id="cd02642">
    <property type="entry name" value="R3H_encore_like"/>
    <property type="match status" value="1"/>
</dbReference>
<keyword evidence="1" id="KW-0597">Phosphoprotein</keyword>
<dbReference type="PANTHER" id="PTHR15672:SF15">
    <property type="entry name" value="SINGLE-STRANDED NUCLEIC ACID BINDING R3H PROTEIN"/>
    <property type="match status" value="1"/>
</dbReference>
<evidence type="ECO:0000259" key="3">
    <source>
        <dbReference type="PROSITE" id="PS51673"/>
    </source>
</evidence>
<dbReference type="PROSITE" id="PS51673">
    <property type="entry name" value="SUZ"/>
    <property type="match status" value="1"/>
</dbReference>
<organism evidence="4 5">
    <name type="scientific">Iris pallida</name>
    <name type="common">Sweet iris</name>
    <dbReference type="NCBI Taxonomy" id="29817"/>
    <lineage>
        <taxon>Eukaryota</taxon>
        <taxon>Viridiplantae</taxon>
        <taxon>Streptophyta</taxon>
        <taxon>Embryophyta</taxon>
        <taxon>Tracheophyta</taxon>
        <taxon>Spermatophyta</taxon>
        <taxon>Magnoliopsida</taxon>
        <taxon>Liliopsida</taxon>
        <taxon>Asparagales</taxon>
        <taxon>Iridaceae</taxon>
        <taxon>Iridoideae</taxon>
        <taxon>Irideae</taxon>
        <taxon>Iris</taxon>
    </lineage>
</organism>
<name>A0AAX6F2G3_IRIPA</name>
<dbReference type="PANTHER" id="PTHR15672">
    <property type="entry name" value="CAMP-REGULATED PHOSPHOPROTEIN 21 RELATED R3H DOMAIN CONTAINING PROTEIN"/>
    <property type="match status" value="1"/>
</dbReference>
<dbReference type="Proteomes" id="UP001140949">
    <property type="component" value="Unassembled WGS sequence"/>
</dbReference>
<feature type="domain" description="SUZ" evidence="3">
    <location>
        <begin position="116"/>
        <end position="186"/>
    </location>
</feature>
<evidence type="ECO:0000313" key="4">
    <source>
        <dbReference type="EMBL" id="KAJ6810536.1"/>
    </source>
</evidence>
<feature type="region of interest" description="Disordered" evidence="2">
    <location>
        <begin position="151"/>
        <end position="170"/>
    </location>
</feature>
<sequence>MEPPSLSCAPAHDSGAAAREGDEEGRGRAVGVDAFLVEALDNPRHRLTVLRMELDIQKFMQNCDQQQFEFQHLPTSYLKCAAHRVAQHYGLQTMALDNIIDCFSSRVVARKTPESRFPAICLSDVPIKQAEKEKNEHIKFVIRPRPSKALLDDGIESGTRKSPVRTVEERKEEYDKARARIFSGPPSPEIENPSSIFTADARSECLNQYEQECYRNIPLTEEQEKIVNNDGASTMAIFRDREKDQSDPDYDRSYDSLKLCRYFRGFVPSHDFRMRACSVQPSFLQYEPGFHQLGQFPRTHHSPASYMPPDLAVAPFSSVGCNQTSPDAVHMQWPSPAMVYAQSYDHFRHAMYQAPVYPQPLSFGHWQNH</sequence>
<keyword evidence="5" id="KW-1185">Reference proteome</keyword>
<dbReference type="Gene3D" id="3.30.1370.50">
    <property type="entry name" value="R3H-like domain"/>
    <property type="match status" value="1"/>
</dbReference>
<protein>
    <submittedName>
        <fullName evidence="4">cAMP-regulated phosphoprotein 21-like isoform X2</fullName>
    </submittedName>
</protein>
<reference evidence="4" key="2">
    <citation type="submission" date="2023-04" db="EMBL/GenBank/DDBJ databases">
        <authorList>
            <person name="Bruccoleri R.E."/>
            <person name="Oakeley E.J."/>
            <person name="Faust A.-M."/>
            <person name="Dessus-Babus S."/>
            <person name="Altorfer M."/>
            <person name="Burckhardt D."/>
            <person name="Oertli M."/>
            <person name="Naumann U."/>
            <person name="Petersen F."/>
            <person name="Wong J."/>
        </authorList>
    </citation>
    <scope>NUCLEOTIDE SEQUENCE</scope>
    <source>
        <strain evidence="4">GSM-AAB239-AS_SAM_17_03QT</strain>
        <tissue evidence="4">Leaf</tissue>
    </source>
</reference>
<dbReference type="GO" id="GO:0003676">
    <property type="term" value="F:nucleic acid binding"/>
    <property type="evidence" value="ECO:0007669"/>
    <property type="project" value="InterPro"/>
</dbReference>
<dbReference type="EMBL" id="JANAVB010032261">
    <property type="protein sequence ID" value="KAJ6810536.1"/>
    <property type="molecule type" value="Genomic_DNA"/>
</dbReference>
<dbReference type="Pfam" id="PF01424">
    <property type="entry name" value="R3H"/>
    <property type="match status" value="1"/>
</dbReference>
<gene>
    <name evidence="4" type="ORF">M6B38_156980</name>
</gene>
<reference evidence="4" key="1">
    <citation type="journal article" date="2023" name="GigaByte">
        <title>Genome assembly of the bearded iris, Iris pallida Lam.</title>
        <authorList>
            <person name="Bruccoleri R.E."/>
            <person name="Oakeley E.J."/>
            <person name="Faust A.M.E."/>
            <person name="Altorfer M."/>
            <person name="Dessus-Babus S."/>
            <person name="Burckhardt D."/>
            <person name="Oertli M."/>
            <person name="Naumann U."/>
            <person name="Petersen F."/>
            <person name="Wong J."/>
        </authorList>
    </citation>
    <scope>NUCLEOTIDE SEQUENCE</scope>
    <source>
        <strain evidence="4">GSM-AAB239-AS_SAM_17_03QT</strain>
    </source>
</reference>
<dbReference type="InterPro" id="IPR024771">
    <property type="entry name" value="SUZ"/>
</dbReference>
<evidence type="ECO:0000313" key="5">
    <source>
        <dbReference type="Proteomes" id="UP001140949"/>
    </source>
</evidence>
<dbReference type="AlphaFoldDB" id="A0AAX6F2G3"/>
<feature type="region of interest" description="Disordered" evidence="2">
    <location>
        <begin position="1"/>
        <end position="25"/>
    </location>
</feature>
<accession>A0AAX6F2G3</accession>
<dbReference type="Pfam" id="PF12752">
    <property type="entry name" value="SUZ"/>
    <property type="match status" value="1"/>
</dbReference>
<evidence type="ECO:0000256" key="1">
    <source>
        <dbReference type="ARBA" id="ARBA00022553"/>
    </source>
</evidence>
<dbReference type="SUPFAM" id="SSF82708">
    <property type="entry name" value="R3H domain"/>
    <property type="match status" value="1"/>
</dbReference>
<dbReference type="InterPro" id="IPR051937">
    <property type="entry name" value="R3H_domain_containing"/>
</dbReference>